<feature type="domain" description="MaoC-like" evidence="2">
    <location>
        <begin position="209"/>
        <end position="322"/>
    </location>
</feature>
<dbReference type="PANTHER" id="PTHR13078:SF57">
    <property type="entry name" value="DEHYDRATASE, PUTATIVE (AFU_ORTHOLOGUE AFUA_5G00640)-RELATED"/>
    <property type="match status" value="1"/>
</dbReference>
<dbReference type="Pfam" id="PF22622">
    <property type="entry name" value="MFE-2_hydrat-2_N"/>
    <property type="match status" value="1"/>
</dbReference>
<evidence type="ECO:0000313" key="4">
    <source>
        <dbReference type="EMBL" id="KAF6824207.1"/>
    </source>
</evidence>
<dbReference type="Proteomes" id="UP000654918">
    <property type="component" value="Unassembled WGS sequence"/>
</dbReference>
<accession>A0A8H6N8F3</accession>
<evidence type="ECO:0000256" key="1">
    <source>
        <dbReference type="SAM" id="MobiDB-lite"/>
    </source>
</evidence>
<reference evidence="4" key="1">
    <citation type="journal article" date="2020" name="Phytopathology">
        <title>Genome Sequence Resources of Colletotrichum truncatum, C. plurivorum, C. musicola, and C. sojae: Four Species Pathogenic to Soybean (Glycine max).</title>
        <authorList>
            <person name="Rogerio F."/>
            <person name="Boufleur T.R."/>
            <person name="Ciampi-Guillardi M."/>
            <person name="Sukno S.A."/>
            <person name="Thon M.R."/>
            <person name="Massola Junior N.S."/>
            <person name="Baroncelli R."/>
        </authorList>
    </citation>
    <scope>NUCLEOTIDE SEQUENCE</scope>
    <source>
        <strain evidence="4">LFN00145</strain>
    </source>
</reference>
<dbReference type="Gene3D" id="3.10.129.10">
    <property type="entry name" value="Hotdog Thioesterase"/>
    <property type="match status" value="2"/>
</dbReference>
<evidence type="ECO:0000259" key="3">
    <source>
        <dbReference type="Pfam" id="PF22622"/>
    </source>
</evidence>
<comment type="caution">
    <text evidence="4">The sequence shown here is derived from an EMBL/GenBank/DDBJ whole genome shotgun (WGS) entry which is preliminary data.</text>
</comment>
<dbReference type="EMBL" id="WIGO01000197">
    <property type="protein sequence ID" value="KAF6824207.1"/>
    <property type="molecule type" value="Genomic_DNA"/>
</dbReference>
<dbReference type="GO" id="GO:0005777">
    <property type="term" value="C:peroxisome"/>
    <property type="evidence" value="ECO:0007669"/>
    <property type="project" value="TreeGrafter"/>
</dbReference>
<dbReference type="InterPro" id="IPR029069">
    <property type="entry name" value="HotDog_dom_sf"/>
</dbReference>
<name>A0A8H6N8F3_9PEZI</name>
<dbReference type="GO" id="GO:0004300">
    <property type="term" value="F:enoyl-CoA hydratase activity"/>
    <property type="evidence" value="ECO:0007669"/>
    <property type="project" value="TreeGrafter"/>
</dbReference>
<feature type="domain" description="Peroxisomal multifunctional enzyme type 2-like N-terminal" evidence="3">
    <location>
        <begin position="65"/>
        <end position="191"/>
    </location>
</feature>
<sequence length="379" mass="41719">MAASDRPVRNASGRYDNVDFRKAAGYEHPPIKCSYNRRDVLLFVSCALDLHLFSQVGTCILRIQANAIGVKKNELHFLYELHPRFAAFPTFPINLAFKQTDQDVFDFIARTTSGEVPGVPPFDAQRSVDGERGIEILKPIPVSSEGLDLEIRNKVIGVYDKGGAMILEAEQLLVDKKTDTAYTKMTSTAFGIGQGGYGGPRGPTKKAVTSPDRRPDAVHTIKTTPEAALLYRLCGDYNPMHADEAFGQRAGFKGSILHGLGTWNMAAHGLLRHLGGSDPDRLRTYGARFKSVVYPGDTLETRMWVVGSEGGVDDVVFETVVKEDGRVALLVALFSGALLENTYCPARSITNRLGQRDWQLTRFHRSNGYAKIAKAKVKL</sequence>
<dbReference type="GO" id="GO:0044594">
    <property type="term" value="F:17-beta-hydroxysteroid dehydrogenase (NAD+) activity"/>
    <property type="evidence" value="ECO:0007669"/>
    <property type="project" value="TreeGrafter"/>
</dbReference>
<gene>
    <name evidence="4" type="ORF">CPLU01_10971</name>
</gene>
<organism evidence="4 5">
    <name type="scientific">Colletotrichum plurivorum</name>
    <dbReference type="NCBI Taxonomy" id="2175906"/>
    <lineage>
        <taxon>Eukaryota</taxon>
        <taxon>Fungi</taxon>
        <taxon>Dikarya</taxon>
        <taxon>Ascomycota</taxon>
        <taxon>Pezizomycotina</taxon>
        <taxon>Sordariomycetes</taxon>
        <taxon>Hypocreomycetidae</taxon>
        <taxon>Glomerellales</taxon>
        <taxon>Glomerellaceae</taxon>
        <taxon>Colletotrichum</taxon>
        <taxon>Colletotrichum orchidearum species complex</taxon>
    </lineage>
</organism>
<keyword evidence="5" id="KW-1185">Reference proteome</keyword>
<dbReference type="SUPFAM" id="SSF54637">
    <property type="entry name" value="Thioesterase/thiol ester dehydrase-isomerase"/>
    <property type="match status" value="2"/>
</dbReference>
<dbReference type="CDD" id="cd03448">
    <property type="entry name" value="HDE_HSD"/>
    <property type="match status" value="1"/>
</dbReference>
<dbReference type="InterPro" id="IPR002539">
    <property type="entry name" value="MaoC-like_dom"/>
</dbReference>
<evidence type="ECO:0008006" key="6">
    <source>
        <dbReference type="Google" id="ProtNLM"/>
    </source>
</evidence>
<feature type="region of interest" description="Disordered" evidence="1">
    <location>
        <begin position="193"/>
        <end position="216"/>
    </location>
</feature>
<dbReference type="GO" id="GO:0003857">
    <property type="term" value="F:(3S)-3-hydroxyacyl-CoA dehydrogenase (NAD+) activity"/>
    <property type="evidence" value="ECO:0007669"/>
    <property type="project" value="TreeGrafter"/>
</dbReference>
<evidence type="ECO:0000259" key="2">
    <source>
        <dbReference type="Pfam" id="PF01575"/>
    </source>
</evidence>
<proteinExistence type="predicted"/>
<evidence type="ECO:0000313" key="5">
    <source>
        <dbReference type="Proteomes" id="UP000654918"/>
    </source>
</evidence>
<dbReference type="InterPro" id="IPR054357">
    <property type="entry name" value="MFE-2_N"/>
</dbReference>
<dbReference type="Pfam" id="PF01575">
    <property type="entry name" value="MaoC_dehydratas"/>
    <property type="match status" value="1"/>
</dbReference>
<dbReference type="GO" id="GO:0006635">
    <property type="term" value="P:fatty acid beta-oxidation"/>
    <property type="evidence" value="ECO:0007669"/>
    <property type="project" value="TreeGrafter"/>
</dbReference>
<dbReference type="PANTHER" id="PTHR13078">
    <property type="entry name" value="PEROXISOMAL MULTIFUNCTIONAL ENZYME TYPE 2-RELATED"/>
    <property type="match status" value="1"/>
</dbReference>
<protein>
    <recommendedName>
        <fullName evidence="6">MaoC-like domain-containing protein</fullName>
    </recommendedName>
</protein>
<dbReference type="AlphaFoldDB" id="A0A8H6N8F3"/>